<feature type="transmembrane region" description="Helical" evidence="10">
    <location>
        <begin position="6"/>
        <end position="24"/>
    </location>
</feature>
<dbReference type="GO" id="GO:0098719">
    <property type="term" value="P:sodium ion import across plasma membrane"/>
    <property type="evidence" value="ECO:0007669"/>
    <property type="project" value="TreeGrafter"/>
</dbReference>
<evidence type="ECO:0000256" key="3">
    <source>
        <dbReference type="ARBA" id="ARBA00022475"/>
    </source>
</evidence>
<dbReference type="GO" id="GO:0015385">
    <property type="term" value="F:sodium:proton antiporter activity"/>
    <property type="evidence" value="ECO:0007669"/>
    <property type="project" value="InterPro"/>
</dbReference>
<dbReference type="PANTHER" id="PTHR10110:SF86">
    <property type="entry name" value="SODIUM_HYDROGEN EXCHANGER 7"/>
    <property type="match status" value="1"/>
</dbReference>
<dbReference type="Pfam" id="PF00999">
    <property type="entry name" value="Na_H_Exchanger"/>
    <property type="match status" value="1"/>
</dbReference>
<dbReference type="GO" id="GO:0015386">
    <property type="term" value="F:potassium:proton antiporter activity"/>
    <property type="evidence" value="ECO:0007669"/>
    <property type="project" value="TreeGrafter"/>
</dbReference>
<evidence type="ECO:0000256" key="2">
    <source>
        <dbReference type="ARBA" id="ARBA00022448"/>
    </source>
</evidence>
<feature type="domain" description="Cation/H+ exchanger transmembrane" evidence="11">
    <location>
        <begin position="14"/>
        <end position="408"/>
    </location>
</feature>
<dbReference type="Gene3D" id="6.10.140.1330">
    <property type="match status" value="1"/>
</dbReference>
<dbReference type="RefSeq" id="WP_135391058.1">
    <property type="nucleotide sequence ID" value="NZ_JAAOCJ010000008.1"/>
</dbReference>
<evidence type="ECO:0000256" key="10">
    <source>
        <dbReference type="SAM" id="Phobius"/>
    </source>
</evidence>
<keyword evidence="9" id="KW-0739">Sodium transport</keyword>
<reference evidence="13 14" key="2">
    <citation type="journal article" date="2021" name="Int. J. Food Microbiol.">
        <title>Safety demonstration of a microbial species for use in the food chain: Weissella confusa.</title>
        <authorList>
            <person name="Bourdichon F."/>
            <person name="Patrone V."/>
            <person name="Fontana A."/>
            <person name="Milani G."/>
            <person name="Morelli L."/>
        </authorList>
    </citation>
    <scope>NUCLEOTIDE SEQUENCE [LARGE SCALE GENOMIC DNA]</scope>
    <source>
        <strain evidence="12">CCUG 30943</strain>
        <strain evidence="13 14">CCUG 43002</strain>
    </source>
</reference>
<dbReference type="AlphaFoldDB" id="A0A4Z0RJ36"/>
<organism evidence="13 14">
    <name type="scientific">Weissella confusa</name>
    <name type="common">Lactobacillus confusus</name>
    <dbReference type="NCBI Taxonomy" id="1583"/>
    <lineage>
        <taxon>Bacteria</taxon>
        <taxon>Bacillati</taxon>
        <taxon>Bacillota</taxon>
        <taxon>Bacilli</taxon>
        <taxon>Lactobacillales</taxon>
        <taxon>Lactobacillaceae</taxon>
        <taxon>Weissella</taxon>
    </lineage>
</organism>
<keyword evidence="14" id="KW-1185">Reference proteome</keyword>
<evidence type="ECO:0000256" key="6">
    <source>
        <dbReference type="ARBA" id="ARBA00023053"/>
    </source>
</evidence>
<feature type="transmembrane region" description="Helical" evidence="10">
    <location>
        <begin position="31"/>
        <end position="50"/>
    </location>
</feature>
<evidence type="ECO:0000256" key="9">
    <source>
        <dbReference type="ARBA" id="ARBA00023201"/>
    </source>
</evidence>
<feature type="transmembrane region" description="Helical" evidence="10">
    <location>
        <begin position="309"/>
        <end position="333"/>
    </location>
</feature>
<dbReference type="PANTHER" id="PTHR10110">
    <property type="entry name" value="SODIUM/HYDROGEN EXCHANGER"/>
    <property type="match status" value="1"/>
</dbReference>
<feature type="transmembrane region" description="Helical" evidence="10">
    <location>
        <begin position="274"/>
        <end position="297"/>
    </location>
</feature>
<evidence type="ECO:0000313" key="14">
    <source>
        <dbReference type="Proteomes" id="UP000728106"/>
    </source>
</evidence>
<dbReference type="GO" id="GO:0005886">
    <property type="term" value="C:plasma membrane"/>
    <property type="evidence" value="ECO:0007669"/>
    <property type="project" value="UniProtKB-SubCell"/>
</dbReference>
<gene>
    <name evidence="13" type="ORF">HAU20_04905</name>
    <name evidence="12" type="ORF">HAU43_07305</name>
</gene>
<dbReference type="EMBL" id="JAAOCX010000008">
    <property type="protein sequence ID" value="MBJ7632890.1"/>
    <property type="molecule type" value="Genomic_DNA"/>
</dbReference>
<evidence type="ECO:0000256" key="4">
    <source>
        <dbReference type="ARBA" id="ARBA00022692"/>
    </source>
</evidence>
<evidence type="ECO:0000313" key="12">
    <source>
        <dbReference type="EMBL" id="MBJ7632890.1"/>
    </source>
</evidence>
<dbReference type="InterPro" id="IPR006153">
    <property type="entry name" value="Cation/H_exchanger_TM"/>
</dbReference>
<comment type="caution">
    <text evidence="13">The sequence shown here is derived from an EMBL/GenBank/DDBJ whole genome shotgun (WGS) entry which is preliminary data.</text>
</comment>
<accession>A0A4Z0RJ36</accession>
<evidence type="ECO:0000256" key="1">
    <source>
        <dbReference type="ARBA" id="ARBA00004651"/>
    </source>
</evidence>
<evidence type="ECO:0000259" key="11">
    <source>
        <dbReference type="Pfam" id="PF00999"/>
    </source>
</evidence>
<evidence type="ECO:0000256" key="5">
    <source>
        <dbReference type="ARBA" id="ARBA00022989"/>
    </source>
</evidence>
<comment type="subcellular location">
    <subcellularLocation>
        <location evidence="1">Cell membrane</location>
        <topology evidence="1">Multi-pass membrane protein</topology>
    </subcellularLocation>
</comment>
<dbReference type="GO" id="GO:0051453">
    <property type="term" value="P:regulation of intracellular pH"/>
    <property type="evidence" value="ECO:0007669"/>
    <property type="project" value="TreeGrafter"/>
</dbReference>
<feature type="transmembrane region" description="Helical" evidence="10">
    <location>
        <begin position="229"/>
        <end position="254"/>
    </location>
</feature>
<evidence type="ECO:0000256" key="7">
    <source>
        <dbReference type="ARBA" id="ARBA00023065"/>
    </source>
</evidence>
<feature type="transmembrane region" description="Helical" evidence="10">
    <location>
        <begin position="184"/>
        <end position="209"/>
    </location>
</feature>
<feature type="transmembrane region" description="Helical" evidence="10">
    <location>
        <begin position="385"/>
        <end position="408"/>
    </location>
</feature>
<evidence type="ECO:0000313" key="13">
    <source>
        <dbReference type="EMBL" id="MBJ7638727.1"/>
    </source>
</evidence>
<dbReference type="Proteomes" id="UP000808038">
    <property type="component" value="Unassembled WGS sequence"/>
</dbReference>
<keyword evidence="8 10" id="KW-0472">Membrane</keyword>
<keyword evidence="3" id="KW-1003">Cell membrane</keyword>
<name>A0A4Z0RJ36_WEICO</name>
<keyword evidence="5 10" id="KW-1133">Transmembrane helix</keyword>
<keyword evidence="2" id="KW-0813">Transport</keyword>
<protein>
    <submittedName>
        <fullName evidence="13">Sodium:proton antiporter</fullName>
    </submittedName>
</protein>
<dbReference type="EMBL" id="JAAOCP010000005">
    <property type="protein sequence ID" value="MBJ7638727.1"/>
    <property type="molecule type" value="Genomic_DNA"/>
</dbReference>
<keyword evidence="6" id="KW-0915">Sodium</keyword>
<dbReference type="Proteomes" id="UP000728106">
    <property type="component" value="Unassembled WGS sequence"/>
</dbReference>
<feature type="transmembrane region" description="Helical" evidence="10">
    <location>
        <begin position="85"/>
        <end position="109"/>
    </location>
</feature>
<keyword evidence="4 10" id="KW-0812">Transmembrane</keyword>
<dbReference type="InterPro" id="IPR018422">
    <property type="entry name" value="Cation/H_exchanger_CPA1"/>
</dbReference>
<proteinExistence type="predicted"/>
<sequence>MSDIIIIFAVLLGVILASIVANRLTKVPKAFITIAIGFALSFVPYIREHVALESEFFMMFIIAPILYYDAQRFNPYRVSKHLRSIIYLAGSLVILTALVTTLIGVPVGLAHSIPLSLLIASIVTPTDAVAANSITENFAVPEGTKTALEYESLFNDATGLVLMSIALTGVEANRLSLTAGVWELIKVAGGGVLVGMMLGYLIYLLIDFIASQTSDSMSSVVPMMIMTPFIAYFIAESIGVSGVLAVVVAAIFQVQRTMRTRLSLVHDGLTSRSLWQVLSSVLNNAVFVLLGMNIFNVIDLIKNMTKSELLHSSALAVLSYFAMLIARGLLAYYRHEETWSELIGPDGSSERRHNAVTFALSGVHGAVTLALAFSIPTNVPFRPGLILAAAIVIGLSLIVPTLVLPFWLPAKQAPVTVDDLQEARLEMFAATKTELKQKQLPEELYLGIVEYLSSQVRPNRFSKNQRLFNRLLQDTAKASRTYVQTITAVDPAIRHAYLHLIDLMLAEELSFAPWRSLKATLSRRELNWVFQRYQQRGIHAGMTNQEREEKRSANIAELQQQWRSISNENSTYMMAWVTERRNEAGDVGAHDAWERILDIYRFRHASLLRGLNRVELKKEHIMKALNSEMQYVLRRLYDGGFSQEIGDRLIQEIAEAQAWQSQQTMLDPKRAGRRVF</sequence>
<reference evidence="13" key="1">
    <citation type="submission" date="2020-02" db="EMBL/GenBank/DDBJ databases">
        <authorList>
            <person name="Fontana A."/>
            <person name="Patrone V."/>
            <person name="Morelli L."/>
        </authorList>
    </citation>
    <scope>NUCLEOTIDE SEQUENCE</scope>
    <source>
        <strain evidence="12">CCUG 30943</strain>
        <strain evidence="13">CCUG 43002</strain>
    </source>
</reference>
<keyword evidence="7" id="KW-0406">Ion transport</keyword>
<feature type="transmembrane region" description="Helical" evidence="10">
    <location>
        <begin position="353"/>
        <end position="373"/>
    </location>
</feature>
<evidence type="ECO:0000256" key="8">
    <source>
        <dbReference type="ARBA" id="ARBA00023136"/>
    </source>
</evidence>
<feature type="transmembrane region" description="Helical" evidence="10">
    <location>
        <begin position="56"/>
        <end position="73"/>
    </location>
</feature>